<gene>
    <name evidence="2" type="ORF">ACFQS3_05695</name>
</gene>
<proteinExistence type="predicted"/>
<accession>A0ABW2D6X3</accession>
<dbReference type="Proteomes" id="UP001596470">
    <property type="component" value="Unassembled WGS sequence"/>
</dbReference>
<sequence>MPRPENEVRGTSDAATDFARQLRAARRDAAMPTYRQLAQMTGLAAPTLSKAASGKKLPTQQIAIAYAVACGQSRALWESRWLEAKRRLEVERSRSEAARDVTDTQNSMAIAESLRDLTSRVRQLCSGPELTFSQRGSNRTRKRPRVPGSTRHLADVITRGQHPTSAISHVHVARALNGNPRYALNEVLVVSIVRACHELCGIAFSEEDRRSWHERIAAADR</sequence>
<dbReference type="EMBL" id="JBHSYS010000001">
    <property type="protein sequence ID" value="MFC6956686.1"/>
    <property type="molecule type" value="Genomic_DNA"/>
</dbReference>
<dbReference type="SMART" id="SM00530">
    <property type="entry name" value="HTH_XRE"/>
    <property type="match status" value="1"/>
</dbReference>
<dbReference type="InterPro" id="IPR010982">
    <property type="entry name" value="Lambda_DNA-bd_dom_sf"/>
</dbReference>
<evidence type="ECO:0000259" key="1">
    <source>
        <dbReference type="SMART" id="SM00530"/>
    </source>
</evidence>
<reference evidence="3" key="1">
    <citation type="journal article" date="2019" name="Int. J. Syst. Evol. Microbiol.">
        <title>The Global Catalogue of Microorganisms (GCM) 10K type strain sequencing project: providing services to taxonomists for standard genome sequencing and annotation.</title>
        <authorList>
            <consortium name="The Broad Institute Genomics Platform"/>
            <consortium name="The Broad Institute Genome Sequencing Center for Infectious Disease"/>
            <person name="Wu L."/>
            <person name="Ma J."/>
        </authorList>
    </citation>
    <scope>NUCLEOTIDE SEQUENCE [LARGE SCALE GENOMIC DNA]</scope>
    <source>
        <strain evidence="3">KACC 12634</strain>
    </source>
</reference>
<name>A0ABW2D6X3_9ACTN</name>
<feature type="domain" description="HTH cro/C1-type" evidence="1">
    <location>
        <begin position="21"/>
        <end position="77"/>
    </location>
</feature>
<dbReference type="Gene3D" id="1.10.260.40">
    <property type="entry name" value="lambda repressor-like DNA-binding domains"/>
    <property type="match status" value="1"/>
</dbReference>
<keyword evidence="3" id="KW-1185">Reference proteome</keyword>
<evidence type="ECO:0000313" key="2">
    <source>
        <dbReference type="EMBL" id="MFC6956686.1"/>
    </source>
</evidence>
<dbReference type="InterPro" id="IPR001387">
    <property type="entry name" value="Cro/C1-type_HTH"/>
</dbReference>
<dbReference type="Pfam" id="PF01381">
    <property type="entry name" value="HTH_3"/>
    <property type="match status" value="1"/>
</dbReference>
<evidence type="ECO:0000313" key="3">
    <source>
        <dbReference type="Proteomes" id="UP001596470"/>
    </source>
</evidence>
<dbReference type="SUPFAM" id="SSF47413">
    <property type="entry name" value="lambda repressor-like DNA-binding domains"/>
    <property type="match status" value="1"/>
</dbReference>
<comment type="caution">
    <text evidence="2">The sequence shown here is derived from an EMBL/GenBank/DDBJ whole genome shotgun (WGS) entry which is preliminary data.</text>
</comment>
<organism evidence="2 3">
    <name type="scientific">Glycomyces mayteni</name>
    <dbReference type="NCBI Taxonomy" id="543887"/>
    <lineage>
        <taxon>Bacteria</taxon>
        <taxon>Bacillati</taxon>
        <taxon>Actinomycetota</taxon>
        <taxon>Actinomycetes</taxon>
        <taxon>Glycomycetales</taxon>
        <taxon>Glycomycetaceae</taxon>
        <taxon>Glycomyces</taxon>
    </lineage>
</organism>
<dbReference type="CDD" id="cd00093">
    <property type="entry name" value="HTH_XRE"/>
    <property type="match status" value="1"/>
</dbReference>
<dbReference type="RefSeq" id="WP_382355038.1">
    <property type="nucleotide sequence ID" value="NZ_JBHMBP010000004.1"/>
</dbReference>
<protein>
    <submittedName>
        <fullName evidence="2">Helix-turn-helix domain-containing protein</fullName>
    </submittedName>
</protein>